<keyword evidence="2" id="KW-1185">Reference proteome</keyword>
<dbReference type="AlphaFoldDB" id="A0A7R8CLF0"/>
<dbReference type="Proteomes" id="UP000675881">
    <property type="component" value="Chromosome 15"/>
</dbReference>
<sequence length="111" mass="12515">MSMKVVTTIITTLLVLTTLLLSNQVTQAYPSYLCRADAKDVDVTKCEFGWYYDLCDVKTCAKGPRDHCGGRQNRYGVCGEGLMCSNCNRCQGCSLHTFECFHDNFCYSRAR</sequence>
<dbReference type="Pfam" id="PF07327">
    <property type="entry name" value="Neuroparsin"/>
    <property type="match status" value="1"/>
</dbReference>
<dbReference type="Gene3D" id="4.10.40.20">
    <property type="match status" value="1"/>
</dbReference>
<dbReference type="EMBL" id="HG994594">
    <property type="protein sequence ID" value="CAF2858073.1"/>
    <property type="molecule type" value="Genomic_DNA"/>
</dbReference>
<gene>
    <name evidence="1" type="ORF">LSAA_5821</name>
</gene>
<name>A0A7R8CLF0_LEPSM</name>
<protein>
    <submittedName>
        <fullName evidence="1">(salmon louse) hypothetical protein</fullName>
    </submittedName>
</protein>
<evidence type="ECO:0000313" key="1">
    <source>
        <dbReference type="EMBL" id="CAF2858073.1"/>
    </source>
</evidence>
<proteinExistence type="predicted"/>
<organism evidence="1 2">
    <name type="scientific">Lepeophtheirus salmonis</name>
    <name type="common">Salmon louse</name>
    <name type="synonym">Caligus salmonis</name>
    <dbReference type="NCBI Taxonomy" id="72036"/>
    <lineage>
        <taxon>Eukaryota</taxon>
        <taxon>Metazoa</taxon>
        <taxon>Ecdysozoa</taxon>
        <taxon>Arthropoda</taxon>
        <taxon>Crustacea</taxon>
        <taxon>Multicrustacea</taxon>
        <taxon>Hexanauplia</taxon>
        <taxon>Copepoda</taxon>
        <taxon>Siphonostomatoida</taxon>
        <taxon>Caligidae</taxon>
        <taxon>Lepeophtheirus</taxon>
    </lineage>
</organism>
<dbReference type="OrthoDB" id="6348316at2759"/>
<reference evidence="1" key="1">
    <citation type="submission" date="2021-02" db="EMBL/GenBank/DDBJ databases">
        <authorList>
            <person name="Bekaert M."/>
        </authorList>
    </citation>
    <scope>NUCLEOTIDE SEQUENCE</scope>
    <source>
        <strain evidence="1">IoA-00</strain>
    </source>
</reference>
<evidence type="ECO:0000313" key="2">
    <source>
        <dbReference type="Proteomes" id="UP000675881"/>
    </source>
</evidence>
<dbReference type="InterPro" id="IPR010850">
    <property type="entry name" value="Neuroparsin"/>
</dbReference>
<accession>A0A7R8CLF0</accession>